<comment type="caution">
    <text evidence="2">The sequence shown here is derived from an EMBL/GenBank/DDBJ whole genome shotgun (WGS) entry which is preliminary data.</text>
</comment>
<reference evidence="3" key="1">
    <citation type="journal article" date="2019" name="Int. J. Syst. Evol. Microbiol.">
        <title>The Global Catalogue of Microorganisms (GCM) 10K type strain sequencing project: providing services to taxonomists for standard genome sequencing and annotation.</title>
        <authorList>
            <consortium name="The Broad Institute Genomics Platform"/>
            <consortium name="The Broad Institute Genome Sequencing Center for Infectious Disease"/>
            <person name="Wu L."/>
            <person name="Ma J."/>
        </authorList>
    </citation>
    <scope>NUCLEOTIDE SEQUENCE [LARGE SCALE GENOMIC DNA]</scope>
    <source>
        <strain evidence="3">XZYJT-10</strain>
    </source>
</reference>
<proteinExistence type="predicted"/>
<keyword evidence="3" id="KW-1185">Reference proteome</keyword>
<dbReference type="RefSeq" id="WP_378963920.1">
    <property type="nucleotide sequence ID" value="NZ_JBHTBJ010000001.1"/>
</dbReference>
<evidence type="ECO:0000256" key="1">
    <source>
        <dbReference type="SAM" id="MobiDB-lite"/>
    </source>
</evidence>
<dbReference type="Proteomes" id="UP001596548">
    <property type="component" value="Unassembled WGS sequence"/>
</dbReference>
<gene>
    <name evidence="2" type="ORF">ACFQS1_00980</name>
</gene>
<sequence length="178" mass="17276">MNDDTTVLGPVAASGADDFRDDGLAAELARAAPRKWWNKATVVLGAAVLLVGGFAGGLQAQKQWGAGSTGGTGNRTAPAFPGTGAGRFGGRTAAPAASASSAATAATTGTVKLVDGNTIYVQTPGGDIVTVRTDARTRISTARAGKVSDVTAGQSVAVQGAAGSDGTVTATSVTAQAG</sequence>
<evidence type="ECO:0000313" key="2">
    <source>
        <dbReference type="EMBL" id="MFC7272539.1"/>
    </source>
</evidence>
<feature type="region of interest" description="Disordered" evidence="1">
    <location>
        <begin position="65"/>
        <end position="92"/>
    </location>
</feature>
<organism evidence="2 3">
    <name type="scientific">Paractinoplanes rhizophilus</name>
    <dbReference type="NCBI Taxonomy" id="1416877"/>
    <lineage>
        <taxon>Bacteria</taxon>
        <taxon>Bacillati</taxon>
        <taxon>Actinomycetota</taxon>
        <taxon>Actinomycetes</taxon>
        <taxon>Micromonosporales</taxon>
        <taxon>Micromonosporaceae</taxon>
        <taxon>Paractinoplanes</taxon>
    </lineage>
</organism>
<evidence type="ECO:0000313" key="3">
    <source>
        <dbReference type="Proteomes" id="UP001596548"/>
    </source>
</evidence>
<dbReference type="EMBL" id="JBHTBJ010000001">
    <property type="protein sequence ID" value="MFC7272539.1"/>
    <property type="molecule type" value="Genomic_DNA"/>
</dbReference>
<protein>
    <recommendedName>
        <fullName evidence="4">DUF5666 domain-containing protein</fullName>
    </recommendedName>
</protein>
<evidence type="ECO:0008006" key="4">
    <source>
        <dbReference type="Google" id="ProtNLM"/>
    </source>
</evidence>
<name>A0ABW2HI10_9ACTN</name>
<accession>A0ABW2HI10</accession>